<dbReference type="RefSeq" id="WP_229703681.1">
    <property type="nucleotide sequence ID" value="NZ_BMMM01000021.1"/>
</dbReference>
<dbReference type="SUPFAM" id="SSF46689">
    <property type="entry name" value="Homeodomain-like"/>
    <property type="match status" value="1"/>
</dbReference>
<reference evidence="5 6" key="1">
    <citation type="journal article" date="2014" name="Int. J. Syst. Evol. Microbiol.">
        <title>Complete genome sequence of Corynebacterium casei LMG S-19264T (=DSM 44701T), isolated from a smear-ripened cheese.</title>
        <authorList>
            <consortium name="US DOE Joint Genome Institute (JGI-PGF)"/>
            <person name="Walter F."/>
            <person name="Albersmeier A."/>
            <person name="Kalinowski J."/>
            <person name="Ruckert C."/>
        </authorList>
    </citation>
    <scope>NUCLEOTIDE SEQUENCE [LARGE SCALE GENOMIC DNA]</scope>
    <source>
        <strain evidence="5 6">CGMCC 4.7111</strain>
    </source>
</reference>
<keyword evidence="1" id="KW-0805">Transcription regulation</keyword>
<dbReference type="InterPro" id="IPR050204">
    <property type="entry name" value="AraC_XylS_family_regulators"/>
</dbReference>
<dbReference type="Gene3D" id="1.10.10.60">
    <property type="entry name" value="Homeodomain-like"/>
    <property type="match status" value="1"/>
</dbReference>
<dbReference type="SMART" id="SM00342">
    <property type="entry name" value="HTH_ARAC"/>
    <property type="match status" value="1"/>
</dbReference>
<evidence type="ECO:0000256" key="3">
    <source>
        <dbReference type="ARBA" id="ARBA00023163"/>
    </source>
</evidence>
<keyword evidence="2" id="KW-0238">DNA-binding</keyword>
<keyword evidence="3" id="KW-0804">Transcription</keyword>
<dbReference type="InterPro" id="IPR018060">
    <property type="entry name" value="HTH_AraC"/>
</dbReference>
<comment type="caution">
    <text evidence="5">The sequence shown here is derived from an EMBL/GenBank/DDBJ whole genome shotgun (WGS) entry which is preliminary data.</text>
</comment>
<dbReference type="EMBL" id="BMMM01000021">
    <property type="protein sequence ID" value="GGN88375.1"/>
    <property type="molecule type" value="Genomic_DNA"/>
</dbReference>
<evidence type="ECO:0000313" key="6">
    <source>
        <dbReference type="Proteomes" id="UP000600365"/>
    </source>
</evidence>
<evidence type="ECO:0000256" key="1">
    <source>
        <dbReference type="ARBA" id="ARBA00023015"/>
    </source>
</evidence>
<feature type="domain" description="HTH araC/xylS-type" evidence="4">
    <location>
        <begin position="209"/>
        <end position="311"/>
    </location>
</feature>
<dbReference type="Pfam" id="PF14525">
    <property type="entry name" value="AraC_binding_2"/>
    <property type="match status" value="1"/>
</dbReference>
<keyword evidence="6" id="KW-1185">Reference proteome</keyword>
<dbReference type="PROSITE" id="PS01124">
    <property type="entry name" value="HTH_ARAC_FAMILY_2"/>
    <property type="match status" value="1"/>
</dbReference>
<proteinExistence type="predicted"/>
<evidence type="ECO:0000256" key="2">
    <source>
        <dbReference type="ARBA" id="ARBA00023125"/>
    </source>
</evidence>
<evidence type="ECO:0000259" key="4">
    <source>
        <dbReference type="PROSITE" id="PS01124"/>
    </source>
</evidence>
<dbReference type="Pfam" id="PF12833">
    <property type="entry name" value="HTH_18"/>
    <property type="match status" value="1"/>
</dbReference>
<accession>A0A917YC69</accession>
<gene>
    <name evidence="5" type="ORF">GCM10011579_082080</name>
</gene>
<sequence length="322" mass="35411">MLTTRSVPERESLEFWHDAVLATLVGMDIRAPGGTYDATLRTHHLGALQITKVDCDPGEVHRSPRFVARGDGRQVFVAVQVSGVAQVEQDGRTTELRVGDIGFFDTARPFRARFPEPFTMKIFALPRELLGRPEADLRMITARALQPSHGLPALLSPFLSTLAETPQSYTAYVGERLATNVADLLAATAAECLGRRPTELPGAKRAMLLRVQSFIRWNLADPALTPQAIARAHSISVRYLHRLFEGEGTTVSSWVRQLRLQEVRKDLAASSATGPVDLSQVARSWGFSSTAQLGRAFRTCQGLSPTEWLRRERGDALCPGAN</sequence>
<dbReference type="GO" id="GO:0003700">
    <property type="term" value="F:DNA-binding transcription factor activity"/>
    <property type="evidence" value="ECO:0007669"/>
    <property type="project" value="InterPro"/>
</dbReference>
<dbReference type="AlphaFoldDB" id="A0A917YC69"/>
<dbReference type="PANTHER" id="PTHR46796:SF6">
    <property type="entry name" value="ARAC SUBFAMILY"/>
    <property type="match status" value="1"/>
</dbReference>
<dbReference type="GO" id="GO:0043565">
    <property type="term" value="F:sequence-specific DNA binding"/>
    <property type="evidence" value="ECO:0007669"/>
    <property type="project" value="InterPro"/>
</dbReference>
<dbReference type="PANTHER" id="PTHR46796">
    <property type="entry name" value="HTH-TYPE TRANSCRIPTIONAL ACTIVATOR RHAS-RELATED"/>
    <property type="match status" value="1"/>
</dbReference>
<evidence type="ECO:0000313" key="5">
    <source>
        <dbReference type="EMBL" id="GGN88375.1"/>
    </source>
</evidence>
<protein>
    <submittedName>
        <fullName evidence="5">AraC family transcriptional regulator</fullName>
    </submittedName>
</protein>
<organism evidence="5 6">
    <name type="scientific">Streptomyces albiflavescens</name>
    <dbReference type="NCBI Taxonomy" id="1623582"/>
    <lineage>
        <taxon>Bacteria</taxon>
        <taxon>Bacillati</taxon>
        <taxon>Actinomycetota</taxon>
        <taxon>Actinomycetes</taxon>
        <taxon>Kitasatosporales</taxon>
        <taxon>Streptomycetaceae</taxon>
        <taxon>Streptomyces</taxon>
    </lineage>
</organism>
<name>A0A917YC69_9ACTN</name>
<dbReference type="Proteomes" id="UP000600365">
    <property type="component" value="Unassembled WGS sequence"/>
</dbReference>
<dbReference type="InterPro" id="IPR009057">
    <property type="entry name" value="Homeodomain-like_sf"/>
</dbReference>
<dbReference type="InterPro" id="IPR035418">
    <property type="entry name" value="AraC-bd_2"/>
</dbReference>